<evidence type="ECO:0008006" key="3">
    <source>
        <dbReference type="Google" id="ProtNLM"/>
    </source>
</evidence>
<dbReference type="RefSeq" id="WP_020144050.1">
    <property type="nucleotide sequence ID" value="NZ_BAABDC010000004.1"/>
</dbReference>
<gene>
    <name evidence="1" type="ORF">GCM10022399_26800</name>
</gene>
<sequence length="46" mass="4568">MLTKVVGPIVAGAVLAGVGLFGLVSSQTAPPATNPASQEIITYGDR</sequence>
<protein>
    <recommendedName>
        <fullName evidence="3">DUF2613 family protein</fullName>
    </recommendedName>
</protein>
<evidence type="ECO:0000313" key="1">
    <source>
        <dbReference type="EMBL" id="GAA3708667.1"/>
    </source>
</evidence>
<dbReference type="Proteomes" id="UP001501468">
    <property type="component" value="Unassembled WGS sequence"/>
</dbReference>
<keyword evidence="2" id="KW-1185">Reference proteome</keyword>
<comment type="caution">
    <text evidence="1">The sequence shown here is derived from an EMBL/GenBank/DDBJ whole genome shotgun (WGS) entry which is preliminary data.</text>
</comment>
<name>A0ABP7DVR6_9MICO</name>
<proteinExistence type="predicted"/>
<reference evidence="2" key="1">
    <citation type="journal article" date="2019" name="Int. J. Syst. Evol. Microbiol.">
        <title>The Global Catalogue of Microorganisms (GCM) 10K type strain sequencing project: providing services to taxonomists for standard genome sequencing and annotation.</title>
        <authorList>
            <consortium name="The Broad Institute Genomics Platform"/>
            <consortium name="The Broad Institute Genome Sequencing Center for Infectious Disease"/>
            <person name="Wu L."/>
            <person name="Ma J."/>
        </authorList>
    </citation>
    <scope>NUCLEOTIDE SEQUENCE [LARGE SCALE GENOMIC DNA]</scope>
    <source>
        <strain evidence="2">JCM 17125</strain>
    </source>
</reference>
<organism evidence="1 2">
    <name type="scientific">Terrabacter ginsenosidimutans</name>
    <dbReference type="NCBI Taxonomy" id="490575"/>
    <lineage>
        <taxon>Bacteria</taxon>
        <taxon>Bacillati</taxon>
        <taxon>Actinomycetota</taxon>
        <taxon>Actinomycetes</taxon>
        <taxon>Micrococcales</taxon>
        <taxon>Intrasporangiaceae</taxon>
        <taxon>Terrabacter</taxon>
    </lineage>
</organism>
<evidence type="ECO:0000313" key="2">
    <source>
        <dbReference type="Proteomes" id="UP001501468"/>
    </source>
</evidence>
<accession>A0ABP7DVR6</accession>
<dbReference type="EMBL" id="BAABDC010000004">
    <property type="protein sequence ID" value="GAA3708667.1"/>
    <property type="molecule type" value="Genomic_DNA"/>
</dbReference>